<keyword evidence="3" id="KW-1185">Reference proteome</keyword>
<keyword evidence="1" id="KW-1133">Transmembrane helix</keyword>
<evidence type="ECO:0008006" key="4">
    <source>
        <dbReference type="Google" id="ProtNLM"/>
    </source>
</evidence>
<evidence type="ECO:0000313" key="3">
    <source>
        <dbReference type="Proteomes" id="UP001154322"/>
    </source>
</evidence>
<dbReference type="EMBL" id="CALYLO010000005">
    <property type="protein sequence ID" value="CAH8246544.1"/>
    <property type="molecule type" value="Genomic_DNA"/>
</dbReference>
<gene>
    <name evidence="2" type="ORF">WJ0W_003779</name>
</gene>
<sequence length="349" mass="40318">MRQFRGGHEDEKKIASCVKPDPAASSFDVRDQVMERVYRIHKERHAKRNGGRRMTRRSFLGMAGIIVALSSLTGFAASRYFQIANEKGKVMIKTMSYEAEEKRNRKYQPYQNKLSRQLEKYKPQIQKLEEQLRPGEIIAYYIDDDIINTLDTLGKAKFTYKPLKYTDYGQYISRVTEEKKTRPVIPERLTDSLVFEEGILNPDFMFGKDVHENFADQMKLAEEFEQEAKKAKGAQKIFTKKMPWVVGEEGTLSVVYGDGKSSLRLNIGNLSGNDTVRTYMTAQTKAEKIKMNGREVILHDESKSEKNNLKYMAVWYDEKNKYYYSLLGKNGNGLSKKDFLQALEALIMP</sequence>
<dbReference type="Proteomes" id="UP001154322">
    <property type="component" value="Unassembled WGS sequence"/>
</dbReference>
<accession>A0ABM9G5S1</accession>
<feature type="transmembrane region" description="Helical" evidence="1">
    <location>
        <begin position="59"/>
        <end position="81"/>
    </location>
</feature>
<proteinExistence type="predicted"/>
<organism evidence="2 3">
    <name type="scientific">Paenibacillus melissococcoides</name>
    <dbReference type="NCBI Taxonomy" id="2912268"/>
    <lineage>
        <taxon>Bacteria</taxon>
        <taxon>Bacillati</taxon>
        <taxon>Bacillota</taxon>
        <taxon>Bacilli</taxon>
        <taxon>Bacillales</taxon>
        <taxon>Paenibacillaceae</taxon>
        <taxon>Paenibacillus</taxon>
    </lineage>
</organism>
<protein>
    <recommendedName>
        <fullName evidence="4">DUF4367 domain-containing protein</fullName>
    </recommendedName>
</protein>
<comment type="caution">
    <text evidence="2">The sequence shown here is derived from an EMBL/GenBank/DDBJ whole genome shotgun (WGS) entry which is preliminary data.</text>
</comment>
<dbReference type="RefSeq" id="WP_213428137.1">
    <property type="nucleotide sequence ID" value="NZ_AP031286.1"/>
</dbReference>
<keyword evidence="1" id="KW-0472">Membrane</keyword>
<reference evidence="2" key="1">
    <citation type="submission" date="2022-06" db="EMBL/GenBank/DDBJ databases">
        <authorList>
            <person name="Dietemann V."/>
            <person name="Ory F."/>
            <person name="Dainat B."/>
            <person name="Oberhansli S."/>
        </authorList>
    </citation>
    <scope>NUCLEOTIDE SEQUENCE</scope>
    <source>
        <strain evidence="2">Ena-SAMPLE-TAB-26-04-2022-14:26:32:270-5432</strain>
    </source>
</reference>
<keyword evidence="1" id="KW-0812">Transmembrane</keyword>
<name>A0ABM9G5S1_9BACL</name>
<evidence type="ECO:0000256" key="1">
    <source>
        <dbReference type="SAM" id="Phobius"/>
    </source>
</evidence>
<evidence type="ECO:0000313" key="2">
    <source>
        <dbReference type="EMBL" id="CAH8246544.1"/>
    </source>
</evidence>